<proteinExistence type="predicted"/>
<dbReference type="Proteomes" id="UP001141650">
    <property type="component" value="Unassembled WGS sequence"/>
</dbReference>
<dbReference type="GO" id="GO:0003677">
    <property type="term" value="F:DNA binding"/>
    <property type="evidence" value="ECO:0007669"/>
    <property type="project" value="InterPro"/>
</dbReference>
<dbReference type="InterPro" id="IPR010093">
    <property type="entry name" value="SinI_DNA-bd"/>
</dbReference>
<gene>
    <name evidence="2" type="ORF">H7K38_22785</name>
</gene>
<protein>
    <submittedName>
        <fullName evidence="2">Helix-turn-helix domain-containing protein</fullName>
    </submittedName>
</protein>
<reference evidence="2" key="2">
    <citation type="journal article" date="2022" name="BMC Genomics">
        <title>Comparative genome analysis of mycobacteria focusing on tRNA and non-coding RNA.</title>
        <authorList>
            <person name="Behra P.R.K."/>
            <person name="Pettersson B.M.F."/>
            <person name="Ramesh M."/>
            <person name="Das S."/>
            <person name="Dasgupta S."/>
            <person name="Kirsebom L.A."/>
        </authorList>
    </citation>
    <scope>NUCLEOTIDE SEQUENCE</scope>
    <source>
        <strain evidence="2">CCUG 55640</strain>
    </source>
</reference>
<evidence type="ECO:0000313" key="2">
    <source>
        <dbReference type="EMBL" id="MCV7381459.1"/>
    </source>
</evidence>
<comment type="caution">
    <text evidence="2">The sequence shown here is derived from an EMBL/GenBank/DDBJ whole genome shotgun (WGS) entry which is preliminary data.</text>
</comment>
<dbReference type="Pfam" id="PF12728">
    <property type="entry name" value="HTH_17"/>
    <property type="match status" value="1"/>
</dbReference>
<dbReference type="EMBL" id="JACKVH010000020">
    <property type="protein sequence ID" value="MCV7381459.1"/>
    <property type="molecule type" value="Genomic_DNA"/>
</dbReference>
<reference evidence="2" key="1">
    <citation type="submission" date="2020-07" db="EMBL/GenBank/DDBJ databases">
        <authorList>
            <person name="Pettersson B.M.F."/>
            <person name="Behra P.R.K."/>
            <person name="Ramesh M."/>
            <person name="Das S."/>
            <person name="Dasgupta S."/>
            <person name="Kirsebom L.A."/>
        </authorList>
    </citation>
    <scope>NUCLEOTIDE SEQUENCE</scope>
    <source>
        <strain evidence="2">CCUG 55640</strain>
    </source>
</reference>
<sequence>MPEAAAYLDVDHKTIRRLIAAKRLPGYRLGNRIIKVKIADLDAVLTPMQGGAA</sequence>
<name>A0AA42C2H3_9MYCO</name>
<organism evidence="2 3">
    <name type="scientific">Mycobacterium alsense</name>
    <dbReference type="NCBI Taxonomy" id="324058"/>
    <lineage>
        <taxon>Bacteria</taxon>
        <taxon>Bacillati</taxon>
        <taxon>Actinomycetota</taxon>
        <taxon>Actinomycetes</taxon>
        <taxon>Mycobacteriales</taxon>
        <taxon>Mycobacteriaceae</taxon>
        <taxon>Mycobacterium</taxon>
    </lineage>
</organism>
<dbReference type="AlphaFoldDB" id="A0AA42C2H3"/>
<evidence type="ECO:0000313" key="3">
    <source>
        <dbReference type="Proteomes" id="UP001141650"/>
    </source>
</evidence>
<feature type="domain" description="Helix-turn-helix" evidence="1">
    <location>
        <begin position="2"/>
        <end position="45"/>
    </location>
</feature>
<dbReference type="InterPro" id="IPR041657">
    <property type="entry name" value="HTH_17"/>
</dbReference>
<accession>A0AA42C2H3</accession>
<evidence type="ECO:0000259" key="1">
    <source>
        <dbReference type="Pfam" id="PF12728"/>
    </source>
</evidence>
<dbReference type="NCBIfam" id="TIGR01764">
    <property type="entry name" value="excise"/>
    <property type="match status" value="1"/>
</dbReference>